<dbReference type="AlphaFoldDB" id="A0A9X1ZU35"/>
<evidence type="ECO:0000313" key="1">
    <source>
        <dbReference type="EMBL" id="MCL6218488.1"/>
    </source>
</evidence>
<gene>
    <name evidence="1" type="ORF">L1967_09285</name>
</gene>
<dbReference type="EMBL" id="JAKHSK010000011">
    <property type="protein sequence ID" value="MCL6218488.1"/>
    <property type="molecule type" value="Genomic_DNA"/>
</dbReference>
<sequence>MERFFEYQIRQSEHYHLKICNLQVIKNKQTLGELDFIVKDKNNGQLTHIELVYKFYVYDPSFKEELARWIGPNRKDSLLEKVNKLKTKQLPLLYKNATQQILNVQHIATKSIAQRVCYKASLFVPRNLQNKKFISINNDCIVGFWIHFEEFTEEQFNDAQFFSPGKQFWPVDPSKNKLWFSYSEIFSQIESFIQQQRAPLVWMKTENHYEKFFIVWW</sequence>
<name>A0A9X1ZU35_9FLAO</name>
<proteinExistence type="predicted"/>
<dbReference type="Proteomes" id="UP001139521">
    <property type="component" value="Unassembled WGS sequence"/>
</dbReference>
<evidence type="ECO:0000313" key="2">
    <source>
        <dbReference type="Proteomes" id="UP001139521"/>
    </source>
</evidence>
<keyword evidence="2" id="KW-1185">Reference proteome</keyword>
<organism evidence="1 2">
    <name type="scientific">Zunongwangia pacifica</name>
    <dbReference type="NCBI Taxonomy" id="2911062"/>
    <lineage>
        <taxon>Bacteria</taxon>
        <taxon>Pseudomonadati</taxon>
        <taxon>Bacteroidota</taxon>
        <taxon>Flavobacteriia</taxon>
        <taxon>Flavobacteriales</taxon>
        <taxon>Flavobacteriaceae</taxon>
        <taxon>Zunongwangia</taxon>
    </lineage>
</organism>
<dbReference type="Pfam" id="PF08907">
    <property type="entry name" value="DUF1853"/>
    <property type="match status" value="1"/>
</dbReference>
<dbReference type="InterPro" id="IPR015003">
    <property type="entry name" value="DUF1853"/>
</dbReference>
<comment type="caution">
    <text evidence="1">The sequence shown here is derived from an EMBL/GenBank/DDBJ whole genome shotgun (WGS) entry which is preliminary data.</text>
</comment>
<protein>
    <submittedName>
        <fullName evidence="1">DUF1853 family protein</fullName>
    </submittedName>
</protein>
<reference evidence="1" key="1">
    <citation type="submission" date="2022-01" db="EMBL/GenBank/DDBJ databases">
        <title>Genome sequencing of Zunongwangia sp. M21534 genome.</title>
        <authorList>
            <person name="Chen Y."/>
            <person name="Dong C."/>
            <person name="Shao Z."/>
        </authorList>
    </citation>
    <scope>NUCLEOTIDE SEQUENCE</scope>
    <source>
        <strain evidence="1">MCCC M21534</strain>
    </source>
</reference>
<accession>A0A9X1ZU35</accession>